<dbReference type="Proteomes" id="UP000199598">
    <property type="component" value="Unassembled WGS sequence"/>
</dbReference>
<evidence type="ECO:0000256" key="2">
    <source>
        <dbReference type="ARBA" id="ARBA00022576"/>
    </source>
</evidence>
<name>A0A1I3V6M0_9HYPH</name>
<dbReference type="SUPFAM" id="SSF53383">
    <property type="entry name" value="PLP-dependent transferases"/>
    <property type="match status" value="1"/>
</dbReference>
<dbReference type="Gene3D" id="3.40.640.10">
    <property type="entry name" value="Type I PLP-dependent aspartate aminotransferase-like (Major domain)"/>
    <property type="match status" value="1"/>
</dbReference>
<gene>
    <name evidence="5" type="ORF">SAMN04488518_101227</name>
</gene>
<reference evidence="5 6" key="1">
    <citation type="submission" date="2016-10" db="EMBL/GenBank/DDBJ databases">
        <authorList>
            <person name="Varghese N."/>
            <person name="Submissions S."/>
        </authorList>
    </citation>
    <scope>NUCLEOTIDE SEQUENCE [LARGE SCALE GENOMIC DNA]</scope>
    <source>
        <strain evidence="5 6">DSM 16392</strain>
    </source>
</reference>
<dbReference type="EMBL" id="FOSK01000001">
    <property type="protein sequence ID" value="SFJ91068.1"/>
    <property type="molecule type" value="Genomic_DNA"/>
</dbReference>
<dbReference type="InterPro" id="IPR004839">
    <property type="entry name" value="Aminotransferase_I/II_large"/>
</dbReference>
<dbReference type="GO" id="GO:0008483">
    <property type="term" value="F:transaminase activity"/>
    <property type="evidence" value="ECO:0007669"/>
    <property type="project" value="UniProtKB-KW"/>
</dbReference>
<comment type="cofactor">
    <cofactor evidence="1">
        <name>pyridoxal 5'-phosphate</name>
        <dbReference type="ChEBI" id="CHEBI:597326"/>
    </cofactor>
</comment>
<dbReference type="CDD" id="cd00609">
    <property type="entry name" value="AAT_like"/>
    <property type="match status" value="1"/>
</dbReference>
<dbReference type="InterPro" id="IPR015422">
    <property type="entry name" value="PyrdxlP-dep_Trfase_small"/>
</dbReference>
<evidence type="ECO:0000256" key="3">
    <source>
        <dbReference type="ARBA" id="ARBA00022679"/>
    </source>
</evidence>
<keyword evidence="2 5" id="KW-0032">Aminotransferase</keyword>
<keyword evidence="6" id="KW-1185">Reference proteome</keyword>
<dbReference type="Gene3D" id="3.90.1150.10">
    <property type="entry name" value="Aspartate Aminotransferase, domain 1"/>
    <property type="match status" value="1"/>
</dbReference>
<dbReference type="PANTHER" id="PTHR42832:SF3">
    <property type="entry name" value="L-GLUTAMINE--4-(METHYLSULFANYL)-2-OXOBUTANOATE AMINOTRANSFERASE"/>
    <property type="match status" value="1"/>
</dbReference>
<dbReference type="InterPro" id="IPR050881">
    <property type="entry name" value="LL-DAP_aminotransferase"/>
</dbReference>
<dbReference type="Pfam" id="PF00155">
    <property type="entry name" value="Aminotran_1_2"/>
    <property type="match status" value="1"/>
</dbReference>
<keyword evidence="3" id="KW-0808">Transferase</keyword>
<evidence type="ECO:0000313" key="5">
    <source>
        <dbReference type="EMBL" id="SFJ91068.1"/>
    </source>
</evidence>
<organism evidence="5 6">
    <name type="scientific">Pseudovibrio ascidiaceicola</name>
    <dbReference type="NCBI Taxonomy" id="285279"/>
    <lineage>
        <taxon>Bacteria</taxon>
        <taxon>Pseudomonadati</taxon>
        <taxon>Pseudomonadota</taxon>
        <taxon>Alphaproteobacteria</taxon>
        <taxon>Hyphomicrobiales</taxon>
        <taxon>Stappiaceae</taxon>
        <taxon>Pseudovibrio</taxon>
    </lineage>
</organism>
<dbReference type="InterPro" id="IPR015424">
    <property type="entry name" value="PyrdxlP-dep_Trfase"/>
</dbReference>
<sequence length="398" mass="43950">MSTKEIEKKSSGGNPFQRLNQQLAGIAPGLDPIVMTIGEPRHEPPSYVIEVLEENKNGFRKYPAIRGTDEFRVAVGKWIKNRFQLSNAFDPDKSVIPLNGSREGLVFGCVCARDYLKKDSKPAVILPNPFYQSYGAGAHIAGADEILLPEPADGVLPDLDAIDPALLDRTVAFYFASPANPQGTVAPMEYWQKLIKLARKHNFLLFADECYSEIYRDTPPTGILEAAEALDGTLKNVVTFNSLSKRSNLPGARCGFAAGDPEFIQFFADFRNVAAPQVPMPVQALAVRAFGDEGHVIENRRLYNEKYDAAEEMLSPLFGSVRKDGGFFLWLDVSRWGSGTQVAEKLWREVGVKSLPGAYIASDMPDGSNPGDKYIRLALVESLEVSKEAFRRILDSLE</sequence>
<evidence type="ECO:0000313" key="6">
    <source>
        <dbReference type="Proteomes" id="UP000199598"/>
    </source>
</evidence>
<evidence type="ECO:0000259" key="4">
    <source>
        <dbReference type="Pfam" id="PF00155"/>
    </source>
</evidence>
<dbReference type="InterPro" id="IPR015421">
    <property type="entry name" value="PyrdxlP-dep_Trfase_major"/>
</dbReference>
<proteinExistence type="predicted"/>
<feature type="domain" description="Aminotransferase class I/classII large" evidence="4">
    <location>
        <begin position="33"/>
        <end position="361"/>
    </location>
</feature>
<evidence type="ECO:0000256" key="1">
    <source>
        <dbReference type="ARBA" id="ARBA00001933"/>
    </source>
</evidence>
<comment type="caution">
    <text evidence="5">The sequence shown here is derived from an EMBL/GenBank/DDBJ whole genome shotgun (WGS) entry which is preliminary data.</text>
</comment>
<dbReference type="PANTHER" id="PTHR42832">
    <property type="entry name" value="AMINO ACID AMINOTRANSFERASE"/>
    <property type="match status" value="1"/>
</dbReference>
<accession>A0A1I3V6M0</accession>
<protein>
    <submittedName>
        <fullName evidence="5">Aspartate/methionine/tyrosine aminotransferase</fullName>
    </submittedName>
</protein>
<dbReference type="RefSeq" id="WP_093516111.1">
    <property type="nucleotide sequence ID" value="NZ_FOSK01000001.1"/>
</dbReference>